<reference evidence="2 3" key="1">
    <citation type="journal article" date="2015" name="Nature">
        <title>rRNA introns, odd ribosomes, and small enigmatic genomes across a large radiation of phyla.</title>
        <authorList>
            <person name="Brown C.T."/>
            <person name="Hug L.A."/>
            <person name="Thomas B.C."/>
            <person name="Sharon I."/>
            <person name="Castelle C.J."/>
            <person name="Singh A."/>
            <person name="Wilkins M.J."/>
            <person name="Williams K.H."/>
            <person name="Banfield J.F."/>
        </authorList>
    </citation>
    <scope>NUCLEOTIDE SEQUENCE [LARGE SCALE GENOMIC DNA]</scope>
</reference>
<accession>A0A0G1DIY5</accession>
<feature type="transmembrane region" description="Helical" evidence="1">
    <location>
        <begin position="370"/>
        <end position="391"/>
    </location>
</feature>
<feature type="transmembrane region" description="Helical" evidence="1">
    <location>
        <begin position="128"/>
        <end position="147"/>
    </location>
</feature>
<evidence type="ECO:0000313" key="2">
    <source>
        <dbReference type="EMBL" id="KKS97810.1"/>
    </source>
</evidence>
<feature type="transmembrane region" description="Helical" evidence="1">
    <location>
        <begin position="239"/>
        <end position="263"/>
    </location>
</feature>
<keyword evidence="1" id="KW-0812">Transmembrane</keyword>
<feature type="transmembrane region" description="Helical" evidence="1">
    <location>
        <begin position="310"/>
        <end position="327"/>
    </location>
</feature>
<dbReference type="EMBL" id="LCFP01000005">
    <property type="protein sequence ID" value="KKS97810.1"/>
    <property type="molecule type" value="Genomic_DNA"/>
</dbReference>
<evidence type="ECO:0000256" key="1">
    <source>
        <dbReference type="SAM" id="Phobius"/>
    </source>
</evidence>
<feature type="transmembrane region" description="Helical" evidence="1">
    <location>
        <begin position="193"/>
        <end position="219"/>
    </location>
</feature>
<keyword evidence="1" id="KW-0472">Membrane</keyword>
<name>A0A0G1DIY5_9BACT</name>
<feature type="transmembrane region" description="Helical" evidence="1">
    <location>
        <begin position="94"/>
        <end position="116"/>
    </location>
</feature>
<sequence>MEKLAAVLLIVAAVVGIELQYLVNKFLTPEGMFYLGTVHWPSDYFYYLSQFVQGKEHWLFSTMLFTPEKLRPVLVGWQNVLTGRLLMLTGLDVISAYQAAVGIYLALFLYSAYLFIREVFPESGTRRILSFFFFLTSSSFFHIKAAAGKIEWSYFNHWYNQGIPLARFGPRPHHLLAYTLGVTGWLFFVRKKYFLMALAGLLLASISPVAWGLDLLAFFITSLVGEIKNKTKSGSRWKFLLPSAIYFAAGVIPALYVKAVFSVSPYNLSSVWESYQHLKLSPYHLFLGTGLIFIPAVIGINSYRLRAKTAGVFSLVFLALAVFFYLTDISQKFNVSNVRFWPSQVYLVFALLAAEGVIKTAKIFAKFKKQALAVLLVIYLSSIAPTLYLSYREILSPKYRNGYYFIPEDVLDAFNNAEVMSTPEDVFLVLWPYNESFPALTGRKTFFGYELFTINHQEKMTKAFEIIDGKMGEAELGKTLAYYQIKYLVMYSGNNYFKKFPFLKAVYSNPMTIIYKVDL</sequence>
<protein>
    <recommendedName>
        <fullName evidence="4">Glycosyltransferase RgtA/B/C/D-like domain-containing protein</fullName>
    </recommendedName>
</protein>
<dbReference type="AlphaFoldDB" id="A0A0G1DIY5"/>
<gene>
    <name evidence="2" type="ORF">UV73_C0005G0087</name>
</gene>
<keyword evidence="1" id="KW-1133">Transmembrane helix</keyword>
<evidence type="ECO:0000313" key="3">
    <source>
        <dbReference type="Proteomes" id="UP000034894"/>
    </source>
</evidence>
<evidence type="ECO:0008006" key="4">
    <source>
        <dbReference type="Google" id="ProtNLM"/>
    </source>
</evidence>
<dbReference type="Proteomes" id="UP000034894">
    <property type="component" value="Unassembled WGS sequence"/>
</dbReference>
<comment type="caution">
    <text evidence="2">The sequence shown here is derived from an EMBL/GenBank/DDBJ whole genome shotgun (WGS) entry which is preliminary data.</text>
</comment>
<feature type="transmembrane region" description="Helical" evidence="1">
    <location>
        <begin position="283"/>
        <end position="303"/>
    </location>
</feature>
<feature type="transmembrane region" description="Helical" evidence="1">
    <location>
        <begin position="339"/>
        <end position="358"/>
    </location>
</feature>
<organism evidence="2 3">
    <name type="scientific">Candidatus Gottesmanbacteria bacterium GW2011_GWA2_43_14</name>
    <dbReference type="NCBI Taxonomy" id="1618443"/>
    <lineage>
        <taxon>Bacteria</taxon>
        <taxon>Candidatus Gottesmaniibacteriota</taxon>
    </lineage>
</organism>
<proteinExistence type="predicted"/>
<dbReference type="STRING" id="1618443.UV73_C0005G0087"/>